<dbReference type="CDD" id="cd06127">
    <property type="entry name" value="DEDDh"/>
    <property type="match status" value="1"/>
</dbReference>
<evidence type="ECO:0000313" key="6">
    <source>
        <dbReference type="Proteomes" id="UP000076335"/>
    </source>
</evidence>
<dbReference type="Gene3D" id="3.30.420.10">
    <property type="entry name" value="Ribonuclease H-like superfamily/Ribonuclease H"/>
    <property type="match status" value="1"/>
</dbReference>
<protein>
    <submittedName>
        <fullName evidence="5">DNA polymerase III subunit epsilon</fullName>
    </submittedName>
</protein>
<dbReference type="SUPFAM" id="SSF53098">
    <property type="entry name" value="Ribonuclease H-like"/>
    <property type="match status" value="1"/>
</dbReference>
<accession>A0A154LBM9</accession>
<sequence length="229" mass="25638">MGLRQKIIDSDFYRQMVQRRATGPLRAYYDIPAADPDTPVRDVEFVALDLETTGLDPKQDEIVSIGLVIIRRLEVDFSSCQHLLVRPKKELSESSVIVHRIFDTDVEQAPDIEIALAHILPILAGRVLVAHHAPIELGFLGHACKRYFGASLQMPTVDTLVLALRDLHRQGQPMKAGALKLESLRHTHNLPPYRVHNALSDAIAASGLFLAQIAKRDPKGELELRRVLR</sequence>
<dbReference type="AlphaFoldDB" id="A0A154LBM9"/>
<dbReference type="GO" id="GO:0003676">
    <property type="term" value="F:nucleic acid binding"/>
    <property type="evidence" value="ECO:0007669"/>
    <property type="project" value="InterPro"/>
</dbReference>
<dbReference type="RefSeq" id="WP_062947804.1">
    <property type="nucleotide sequence ID" value="NZ_LPVY01000001.1"/>
</dbReference>
<keyword evidence="3" id="KW-0269">Exonuclease</keyword>
<gene>
    <name evidence="5" type="ORF">AUP42_00330</name>
</gene>
<dbReference type="GO" id="GO:0008408">
    <property type="term" value="F:3'-5' exonuclease activity"/>
    <property type="evidence" value="ECO:0007669"/>
    <property type="project" value="TreeGrafter"/>
</dbReference>
<dbReference type="Pfam" id="PF00929">
    <property type="entry name" value="RNase_T"/>
    <property type="match status" value="1"/>
</dbReference>
<dbReference type="GO" id="GO:0005829">
    <property type="term" value="C:cytosol"/>
    <property type="evidence" value="ECO:0007669"/>
    <property type="project" value="TreeGrafter"/>
</dbReference>
<dbReference type="Proteomes" id="UP000076335">
    <property type="component" value="Unassembled WGS sequence"/>
</dbReference>
<proteinExistence type="predicted"/>
<dbReference type="SMART" id="SM00479">
    <property type="entry name" value="EXOIII"/>
    <property type="match status" value="1"/>
</dbReference>
<dbReference type="OrthoDB" id="7427781at2"/>
<keyword evidence="2" id="KW-0378">Hydrolase</keyword>
<name>A0A154LBM9_9PROT</name>
<comment type="caution">
    <text evidence="5">The sequence shown here is derived from an EMBL/GenBank/DDBJ whole genome shotgun (WGS) entry which is preliminary data.</text>
</comment>
<dbReference type="GO" id="GO:0006259">
    <property type="term" value="P:DNA metabolic process"/>
    <property type="evidence" value="ECO:0007669"/>
    <property type="project" value="UniProtKB-ARBA"/>
</dbReference>
<dbReference type="InterPro" id="IPR012337">
    <property type="entry name" value="RNaseH-like_sf"/>
</dbReference>
<reference evidence="5 6" key="1">
    <citation type="submission" date="2015-12" db="EMBL/GenBank/DDBJ databases">
        <title>Genome sequence of Thalassospira lucentensis MCCC 1A02072.</title>
        <authorList>
            <person name="Lu L."/>
            <person name="Lai Q."/>
            <person name="Shao Z."/>
            <person name="Qian P."/>
        </authorList>
    </citation>
    <scope>NUCLEOTIDE SEQUENCE [LARGE SCALE GENOMIC DNA]</scope>
    <source>
        <strain evidence="5 6">MCCC 1A02072</strain>
    </source>
</reference>
<evidence type="ECO:0000256" key="1">
    <source>
        <dbReference type="ARBA" id="ARBA00022722"/>
    </source>
</evidence>
<evidence type="ECO:0000256" key="3">
    <source>
        <dbReference type="ARBA" id="ARBA00022839"/>
    </source>
</evidence>
<dbReference type="PANTHER" id="PTHR30231">
    <property type="entry name" value="DNA POLYMERASE III SUBUNIT EPSILON"/>
    <property type="match status" value="1"/>
</dbReference>
<keyword evidence="1" id="KW-0540">Nuclease</keyword>
<organism evidence="5 6">
    <name type="scientific">Thalassospira lucentensis</name>
    <dbReference type="NCBI Taxonomy" id="168935"/>
    <lineage>
        <taxon>Bacteria</taxon>
        <taxon>Pseudomonadati</taxon>
        <taxon>Pseudomonadota</taxon>
        <taxon>Alphaproteobacteria</taxon>
        <taxon>Rhodospirillales</taxon>
        <taxon>Thalassospiraceae</taxon>
        <taxon>Thalassospira</taxon>
    </lineage>
</organism>
<feature type="domain" description="Exonuclease" evidence="4">
    <location>
        <begin position="44"/>
        <end position="218"/>
    </location>
</feature>
<dbReference type="PANTHER" id="PTHR30231:SF4">
    <property type="entry name" value="PROTEIN NEN2"/>
    <property type="match status" value="1"/>
</dbReference>
<dbReference type="InterPro" id="IPR036397">
    <property type="entry name" value="RNaseH_sf"/>
</dbReference>
<dbReference type="InterPro" id="IPR013520">
    <property type="entry name" value="Ribonucl_H"/>
</dbReference>
<evidence type="ECO:0000256" key="2">
    <source>
        <dbReference type="ARBA" id="ARBA00022801"/>
    </source>
</evidence>
<evidence type="ECO:0000313" key="5">
    <source>
        <dbReference type="EMBL" id="KZB69495.1"/>
    </source>
</evidence>
<evidence type="ECO:0000259" key="4">
    <source>
        <dbReference type="SMART" id="SM00479"/>
    </source>
</evidence>
<dbReference type="EMBL" id="LPVY01000001">
    <property type="protein sequence ID" value="KZB69495.1"/>
    <property type="molecule type" value="Genomic_DNA"/>
</dbReference>